<dbReference type="PANTHER" id="PTHR12011:SF469">
    <property type="entry name" value="ADHESION G PROTEIN-COUPLED RECEPTOR E1-RELATED"/>
    <property type="match status" value="1"/>
</dbReference>
<dbReference type="SUPFAM" id="SSF57184">
    <property type="entry name" value="Growth factor receptor domain"/>
    <property type="match status" value="1"/>
</dbReference>
<evidence type="ECO:0000256" key="9">
    <source>
        <dbReference type="ARBA" id="ARBA00022989"/>
    </source>
</evidence>
<keyword evidence="15" id="KW-0807">Transducer</keyword>
<keyword evidence="8" id="KW-0106">Calcium</keyword>
<feature type="transmembrane region" description="Helical" evidence="18">
    <location>
        <begin position="649"/>
        <end position="670"/>
    </location>
</feature>
<dbReference type="PRINTS" id="PR01128">
    <property type="entry name" value="EMR1HORMONER"/>
</dbReference>
<dbReference type="SUPFAM" id="SSF81321">
    <property type="entry name" value="Family A G protein-coupled receptor-like"/>
    <property type="match status" value="1"/>
</dbReference>
<keyword evidence="13" id="KW-0675">Receptor</keyword>
<dbReference type="EMBL" id="JAGTTL010000015">
    <property type="protein sequence ID" value="KAK6312148.1"/>
    <property type="molecule type" value="Genomic_DNA"/>
</dbReference>
<feature type="region of interest" description="Disordered" evidence="17">
    <location>
        <begin position="837"/>
        <end position="861"/>
    </location>
</feature>
<dbReference type="GO" id="GO:0030855">
    <property type="term" value="P:epithelial cell differentiation"/>
    <property type="evidence" value="ECO:0007669"/>
    <property type="project" value="UniProtKB-ARBA"/>
</dbReference>
<evidence type="ECO:0000256" key="1">
    <source>
        <dbReference type="ARBA" id="ARBA00004651"/>
    </source>
</evidence>
<feature type="signal peptide" evidence="19">
    <location>
        <begin position="1"/>
        <end position="20"/>
    </location>
</feature>
<comment type="subcellular location">
    <subcellularLocation>
        <location evidence="1">Cell membrane</location>
        <topology evidence="1">Multi-pass membrane protein</topology>
    </subcellularLocation>
</comment>
<dbReference type="SMART" id="SM00179">
    <property type="entry name" value="EGF_CA"/>
    <property type="match status" value="3"/>
</dbReference>
<feature type="domain" description="EGF-like" evidence="20">
    <location>
        <begin position="211"/>
        <end position="252"/>
    </location>
</feature>
<dbReference type="Gene3D" id="2.60.220.50">
    <property type="match status" value="1"/>
</dbReference>
<dbReference type="InterPro" id="IPR018097">
    <property type="entry name" value="EGF_Ca-bd_CS"/>
</dbReference>
<feature type="transmembrane region" description="Helical" evidence="18">
    <location>
        <begin position="729"/>
        <end position="754"/>
    </location>
</feature>
<organism evidence="23 24">
    <name type="scientific">Coregonus suidteri</name>
    <dbReference type="NCBI Taxonomy" id="861788"/>
    <lineage>
        <taxon>Eukaryota</taxon>
        <taxon>Metazoa</taxon>
        <taxon>Chordata</taxon>
        <taxon>Craniata</taxon>
        <taxon>Vertebrata</taxon>
        <taxon>Euteleostomi</taxon>
        <taxon>Actinopterygii</taxon>
        <taxon>Neopterygii</taxon>
        <taxon>Teleostei</taxon>
        <taxon>Protacanthopterygii</taxon>
        <taxon>Salmoniformes</taxon>
        <taxon>Salmonidae</taxon>
        <taxon>Coregoninae</taxon>
        <taxon>Coregonus</taxon>
    </lineage>
</organism>
<feature type="transmembrane region" description="Helical" evidence="18">
    <location>
        <begin position="690"/>
        <end position="709"/>
    </location>
</feature>
<evidence type="ECO:0000256" key="17">
    <source>
        <dbReference type="SAM" id="MobiDB-lite"/>
    </source>
</evidence>
<name>A0AAN8LG76_9TELE</name>
<evidence type="ECO:0000256" key="11">
    <source>
        <dbReference type="ARBA" id="ARBA00023136"/>
    </source>
</evidence>
<feature type="domain" description="GAIN-B" evidence="21">
    <location>
        <begin position="410"/>
        <end position="573"/>
    </location>
</feature>
<evidence type="ECO:0000256" key="19">
    <source>
        <dbReference type="SAM" id="SignalP"/>
    </source>
</evidence>
<evidence type="ECO:0000313" key="23">
    <source>
        <dbReference type="EMBL" id="KAK6312148.1"/>
    </source>
</evidence>
<evidence type="ECO:0000259" key="20">
    <source>
        <dbReference type="PROSITE" id="PS50026"/>
    </source>
</evidence>
<dbReference type="Pfam" id="PF07645">
    <property type="entry name" value="EGF_CA"/>
    <property type="match status" value="3"/>
</dbReference>
<dbReference type="PANTHER" id="PTHR12011">
    <property type="entry name" value="ADHESION G-PROTEIN COUPLED RECEPTOR"/>
    <property type="match status" value="1"/>
</dbReference>
<dbReference type="GO" id="GO:0004930">
    <property type="term" value="F:G protein-coupled receptor activity"/>
    <property type="evidence" value="ECO:0007669"/>
    <property type="project" value="UniProtKB-KW"/>
</dbReference>
<comment type="similarity">
    <text evidence="2">Belongs to the G-protein coupled receptor 2 family. Adhesion G-protein coupled receptor (ADGR) subfamily.</text>
</comment>
<evidence type="ECO:0008006" key="25">
    <source>
        <dbReference type="Google" id="ProtNLM"/>
    </source>
</evidence>
<dbReference type="Gene3D" id="2.10.25.10">
    <property type="entry name" value="Laminin"/>
    <property type="match status" value="4"/>
</dbReference>
<accession>A0AAN8LG76</accession>
<feature type="transmembrane region" description="Helical" evidence="18">
    <location>
        <begin position="800"/>
        <end position="822"/>
    </location>
</feature>
<evidence type="ECO:0000256" key="15">
    <source>
        <dbReference type="ARBA" id="ARBA00023224"/>
    </source>
</evidence>
<comment type="caution">
    <text evidence="23">The sequence shown here is derived from an EMBL/GenBank/DDBJ whole genome shotgun (WGS) entry which is preliminary data.</text>
</comment>
<feature type="transmembrane region" description="Helical" evidence="18">
    <location>
        <begin position="774"/>
        <end position="794"/>
    </location>
</feature>
<gene>
    <name evidence="23" type="ORF">J4Q44_G00178120</name>
</gene>
<dbReference type="PROSITE" id="PS00010">
    <property type="entry name" value="ASX_HYDROXYL"/>
    <property type="match status" value="3"/>
</dbReference>
<dbReference type="GO" id="GO:0007189">
    <property type="term" value="P:adenylate cyclase-activating G protein-coupled receptor signaling pathway"/>
    <property type="evidence" value="ECO:0007669"/>
    <property type="project" value="TreeGrafter"/>
</dbReference>
<dbReference type="GO" id="GO:0005886">
    <property type="term" value="C:plasma membrane"/>
    <property type="evidence" value="ECO:0007669"/>
    <property type="project" value="UniProtKB-SubCell"/>
</dbReference>
<dbReference type="PROSITE" id="PS01187">
    <property type="entry name" value="EGF_CA"/>
    <property type="match status" value="1"/>
</dbReference>
<evidence type="ECO:0000256" key="18">
    <source>
        <dbReference type="SAM" id="Phobius"/>
    </source>
</evidence>
<evidence type="ECO:0000256" key="12">
    <source>
        <dbReference type="ARBA" id="ARBA00023157"/>
    </source>
</evidence>
<dbReference type="Pfam" id="PF01825">
    <property type="entry name" value="GPS"/>
    <property type="match status" value="1"/>
</dbReference>
<dbReference type="SMART" id="SM00181">
    <property type="entry name" value="EGF"/>
    <property type="match status" value="3"/>
</dbReference>
<feature type="domain" description="G-protein coupled receptors family 2 profile 2" evidence="22">
    <location>
        <begin position="580"/>
        <end position="823"/>
    </location>
</feature>
<keyword evidence="4 16" id="KW-0245">EGF-like domain</keyword>
<feature type="chain" id="PRO_5042829793" description="Adhesion G protein-coupled receptor E1-like" evidence="19">
    <location>
        <begin position="21"/>
        <end position="861"/>
    </location>
</feature>
<comment type="caution">
    <text evidence="16">Lacks conserved residue(s) required for the propagation of feature annotation.</text>
</comment>
<evidence type="ECO:0000256" key="3">
    <source>
        <dbReference type="ARBA" id="ARBA00022475"/>
    </source>
</evidence>
<proteinExistence type="inferred from homology"/>
<dbReference type="PROSITE" id="PS50261">
    <property type="entry name" value="G_PROTEIN_RECEP_F2_4"/>
    <property type="match status" value="1"/>
</dbReference>
<sequence length="861" mass="94200">MSYCSLSLLLGSLFIIGTLSYPAGSCDGYTALDEPRRNYLFTSSSIPGYPINTDVQRTNIWSESETPTTGYACGNVGGCCNYYVDIQVIYCSSGGFYVYKQVNNHPINYMGYVTYHRNCVAGSCGPLAECSTTKNGGCECVSGYKIPPTHLPTNESYGCQDINECAETANLCGPHSNCTNLPGAYNCSCLEGFAPSDPALALNPSRNPCTDVNECVEIEKVCGGFGVCTNTPGNYTCTCYKGYKPDGPFNCQDIDECADTPGLCGLHSVCTNAPGTFHCSCVEGYFSSTGVLWETDVTVCDSVDDIIASIVPPEGQSKEMYFLYQMNQQLRENPDIVLSEGSVTNSLSTALKVSGVGGISAQQASTGQVWSGAGKDGGESGSVVLKISELLVNALVDPSQGQVNKTIQTPELDISLQVIEANSTDTSSLSARGNTMDINLQALARNNNGTASAVFLTVSGMESLLGASFLQTENHTEMLSDVITATLPKINHTQLSEPVNFTMHHKRRLAEPGLMTCVYWKDRGVEYGNGTEGKMRHWSVDGCWVVFSDENYTVCSCSHLSTFALIMQTGETVSEDNPFLEWVNRMCVIVGLVFFALAILTFLLCSWNPKINNTARLHLCLCLFLSHLLLLLDYTYITHKLVCSIMAGLLHFLVVASFLWMLLEALQLYLLVQRLSRIQVIQRDGLQKKYLYLIGYGIPLVIVGVSAAVKQDGYGGTKVCWLKPEQYFTWAVLGPVCTVLALNWILFCVTIWSLRPTLANMKSDVSQSKDTRLIIFKILAQFVILGCTWVLGFFQSTMVFKYLFIVLNSQQGTFLYIVHCLFNKEVRDEYRKWLGCSSSSSTPDSMKGAPSVSEDLDKAGK</sequence>
<evidence type="ECO:0000256" key="7">
    <source>
        <dbReference type="ARBA" id="ARBA00022737"/>
    </source>
</evidence>
<evidence type="ECO:0000256" key="5">
    <source>
        <dbReference type="ARBA" id="ARBA00022692"/>
    </source>
</evidence>
<dbReference type="InterPro" id="IPR017981">
    <property type="entry name" value="GPCR_2-like_7TM"/>
</dbReference>
<dbReference type="PRINTS" id="PR00249">
    <property type="entry name" value="GPCRSECRETIN"/>
</dbReference>
<dbReference type="InterPro" id="IPR000152">
    <property type="entry name" value="EGF-type_Asp/Asn_hydroxyl_site"/>
</dbReference>
<feature type="domain" description="EGF-like" evidence="20">
    <location>
        <begin position="161"/>
        <end position="199"/>
    </location>
</feature>
<dbReference type="InterPro" id="IPR001881">
    <property type="entry name" value="EGF-like_Ca-bd_dom"/>
</dbReference>
<dbReference type="FunFam" id="1.20.1070.10:FF:000054">
    <property type="entry name" value="Adhesion G protein-coupled receptor E3"/>
    <property type="match status" value="1"/>
</dbReference>
<evidence type="ECO:0000256" key="4">
    <source>
        <dbReference type="ARBA" id="ARBA00022536"/>
    </source>
</evidence>
<dbReference type="PROSITE" id="PS50221">
    <property type="entry name" value="GAIN_B"/>
    <property type="match status" value="1"/>
</dbReference>
<dbReference type="Proteomes" id="UP001356427">
    <property type="component" value="Unassembled WGS sequence"/>
</dbReference>
<dbReference type="AlphaFoldDB" id="A0AAN8LG76"/>
<keyword evidence="9 18" id="KW-1133">Transmembrane helix</keyword>
<dbReference type="GO" id="GO:0005509">
    <property type="term" value="F:calcium ion binding"/>
    <property type="evidence" value="ECO:0007669"/>
    <property type="project" value="InterPro"/>
</dbReference>
<keyword evidence="6 19" id="KW-0732">Signal</keyword>
<keyword evidence="24" id="KW-1185">Reference proteome</keyword>
<keyword evidence="12" id="KW-1015">Disulfide bond</keyword>
<evidence type="ECO:0000256" key="2">
    <source>
        <dbReference type="ARBA" id="ARBA00007343"/>
    </source>
</evidence>
<evidence type="ECO:0000256" key="10">
    <source>
        <dbReference type="ARBA" id="ARBA00023040"/>
    </source>
</evidence>
<dbReference type="InterPro" id="IPR000742">
    <property type="entry name" value="EGF"/>
</dbReference>
<keyword evidence="7" id="KW-0677">Repeat</keyword>
<dbReference type="CDD" id="cd00054">
    <property type="entry name" value="EGF_CA"/>
    <property type="match status" value="3"/>
</dbReference>
<keyword evidence="3" id="KW-1003">Cell membrane</keyword>
<dbReference type="PROSITE" id="PS01186">
    <property type="entry name" value="EGF_2"/>
    <property type="match status" value="1"/>
</dbReference>
<dbReference type="PROSITE" id="PS50026">
    <property type="entry name" value="EGF_3"/>
    <property type="match status" value="3"/>
</dbReference>
<dbReference type="InterPro" id="IPR009030">
    <property type="entry name" value="Growth_fac_rcpt_cys_sf"/>
</dbReference>
<dbReference type="Pfam" id="PF00002">
    <property type="entry name" value="7tm_2"/>
    <property type="match status" value="1"/>
</dbReference>
<dbReference type="SMART" id="SM00303">
    <property type="entry name" value="GPS"/>
    <property type="match status" value="1"/>
</dbReference>
<feature type="domain" description="EGF-like" evidence="20">
    <location>
        <begin position="253"/>
        <end position="291"/>
    </location>
</feature>
<evidence type="ECO:0000256" key="16">
    <source>
        <dbReference type="PROSITE-ProRule" id="PRU00076"/>
    </source>
</evidence>
<evidence type="ECO:0000256" key="8">
    <source>
        <dbReference type="ARBA" id="ARBA00022837"/>
    </source>
</evidence>
<dbReference type="InterPro" id="IPR000832">
    <property type="entry name" value="GPCR_2_secretin-like"/>
</dbReference>
<evidence type="ECO:0000256" key="14">
    <source>
        <dbReference type="ARBA" id="ARBA00023180"/>
    </source>
</evidence>
<keyword evidence="5 18" id="KW-0812">Transmembrane</keyword>
<dbReference type="InterPro" id="IPR049883">
    <property type="entry name" value="NOTCH1_EGF-like"/>
</dbReference>
<protein>
    <recommendedName>
        <fullName evidence="25">Adhesion G protein-coupled receptor E1-like</fullName>
    </recommendedName>
</protein>
<reference evidence="23 24" key="1">
    <citation type="submission" date="2021-04" db="EMBL/GenBank/DDBJ databases">
        <authorList>
            <person name="De Guttry C."/>
            <person name="Zahm M."/>
            <person name="Klopp C."/>
            <person name="Cabau C."/>
            <person name="Louis A."/>
            <person name="Berthelot C."/>
            <person name="Parey E."/>
            <person name="Roest Crollius H."/>
            <person name="Montfort J."/>
            <person name="Robinson-Rechavi M."/>
            <person name="Bucao C."/>
            <person name="Bouchez O."/>
            <person name="Gislard M."/>
            <person name="Lluch J."/>
            <person name="Milhes M."/>
            <person name="Lampietro C."/>
            <person name="Lopez Roques C."/>
            <person name="Donnadieu C."/>
            <person name="Braasch I."/>
            <person name="Desvignes T."/>
            <person name="Postlethwait J."/>
            <person name="Bobe J."/>
            <person name="Wedekind C."/>
            <person name="Guiguen Y."/>
        </authorList>
    </citation>
    <scope>NUCLEOTIDE SEQUENCE [LARGE SCALE GENOMIC DNA]</scope>
    <source>
        <strain evidence="23">Cs_M1</strain>
        <tissue evidence="23">Blood</tissue>
    </source>
</reference>
<dbReference type="InterPro" id="IPR046338">
    <property type="entry name" value="GAIN_dom_sf"/>
</dbReference>
<dbReference type="InterPro" id="IPR000203">
    <property type="entry name" value="GPS"/>
</dbReference>
<feature type="transmembrane region" description="Helical" evidence="18">
    <location>
        <begin position="582"/>
        <end position="605"/>
    </location>
</feature>
<evidence type="ECO:0000313" key="24">
    <source>
        <dbReference type="Proteomes" id="UP001356427"/>
    </source>
</evidence>
<keyword evidence="11 18" id="KW-0472">Membrane</keyword>
<evidence type="ECO:0000259" key="21">
    <source>
        <dbReference type="PROSITE" id="PS50221"/>
    </source>
</evidence>
<dbReference type="InterPro" id="IPR057244">
    <property type="entry name" value="GAIN_B"/>
</dbReference>
<feature type="transmembrane region" description="Helical" evidence="18">
    <location>
        <begin position="617"/>
        <end position="637"/>
    </location>
</feature>
<dbReference type="Gene3D" id="1.20.1070.10">
    <property type="entry name" value="Rhodopsin 7-helix transmembrane proteins"/>
    <property type="match status" value="1"/>
</dbReference>
<dbReference type="InterPro" id="IPR001740">
    <property type="entry name" value="GPCR_2_EMR1-like_rcpt"/>
</dbReference>
<evidence type="ECO:0000256" key="13">
    <source>
        <dbReference type="ARBA" id="ARBA00023170"/>
    </source>
</evidence>
<evidence type="ECO:0000256" key="6">
    <source>
        <dbReference type="ARBA" id="ARBA00022729"/>
    </source>
</evidence>
<dbReference type="GO" id="GO:0007166">
    <property type="term" value="P:cell surface receptor signaling pathway"/>
    <property type="evidence" value="ECO:0007669"/>
    <property type="project" value="InterPro"/>
</dbReference>
<keyword evidence="14" id="KW-0325">Glycoprotein</keyword>
<evidence type="ECO:0000259" key="22">
    <source>
        <dbReference type="PROSITE" id="PS50261"/>
    </source>
</evidence>
<keyword evidence="10" id="KW-0297">G-protein coupled receptor</keyword>
<dbReference type="FunFam" id="2.10.25.10:FF:000038">
    <property type="entry name" value="Fibrillin 2"/>
    <property type="match status" value="3"/>
</dbReference>